<dbReference type="PANTHER" id="PTHR35043">
    <property type="entry name" value="TRANSCRIPTION FACTOR DOMAIN-CONTAINING PROTEIN"/>
    <property type="match status" value="1"/>
</dbReference>
<proteinExistence type="predicted"/>
<feature type="transmembrane region" description="Helical" evidence="2">
    <location>
        <begin position="417"/>
        <end position="440"/>
    </location>
</feature>
<comment type="caution">
    <text evidence="3">The sequence shown here is derived from an EMBL/GenBank/DDBJ whole genome shotgun (WGS) entry which is preliminary data.</text>
</comment>
<feature type="region of interest" description="Disordered" evidence="1">
    <location>
        <begin position="158"/>
        <end position="181"/>
    </location>
</feature>
<keyword evidence="2" id="KW-0472">Membrane</keyword>
<dbReference type="PANTHER" id="PTHR35043:SF7">
    <property type="entry name" value="TRANSCRIPTION FACTOR DOMAIN-CONTAINING PROTEIN"/>
    <property type="match status" value="1"/>
</dbReference>
<evidence type="ECO:0000256" key="2">
    <source>
        <dbReference type="SAM" id="Phobius"/>
    </source>
</evidence>
<reference evidence="3" key="1">
    <citation type="submission" date="2021-03" db="EMBL/GenBank/DDBJ databases">
        <title>Comparative genomics and phylogenomic investigation of the class Geoglossomycetes provide insights into ecological specialization and systematics.</title>
        <authorList>
            <person name="Melie T."/>
            <person name="Pirro S."/>
            <person name="Miller A.N."/>
            <person name="Quandt A."/>
        </authorList>
    </citation>
    <scope>NUCLEOTIDE SEQUENCE</scope>
    <source>
        <strain evidence="3">GBOQ0MN5Z8</strain>
    </source>
</reference>
<dbReference type="AlphaFoldDB" id="A0A9P8ICS4"/>
<evidence type="ECO:0000313" key="4">
    <source>
        <dbReference type="Proteomes" id="UP000698800"/>
    </source>
</evidence>
<feature type="transmembrane region" description="Helical" evidence="2">
    <location>
        <begin position="323"/>
        <end position="347"/>
    </location>
</feature>
<organism evidence="3 4">
    <name type="scientific">Glutinoglossum americanum</name>
    <dbReference type="NCBI Taxonomy" id="1670608"/>
    <lineage>
        <taxon>Eukaryota</taxon>
        <taxon>Fungi</taxon>
        <taxon>Dikarya</taxon>
        <taxon>Ascomycota</taxon>
        <taxon>Pezizomycotina</taxon>
        <taxon>Geoglossomycetes</taxon>
        <taxon>Geoglossales</taxon>
        <taxon>Geoglossaceae</taxon>
        <taxon>Glutinoglossum</taxon>
    </lineage>
</organism>
<evidence type="ECO:0000313" key="3">
    <source>
        <dbReference type="EMBL" id="KAH0545380.1"/>
    </source>
</evidence>
<evidence type="ECO:0000256" key="1">
    <source>
        <dbReference type="SAM" id="MobiDB-lite"/>
    </source>
</evidence>
<keyword evidence="2" id="KW-0812">Transmembrane</keyword>
<protein>
    <submittedName>
        <fullName evidence="3">Uncharacterized protein</fullName>
    </submittedName>
</protein>
<keyword evidence="4" id="KW-1185">Reference proteome</keyword>
<feature type="compositionally biased region" description="Low complexity" evidence="1">
    <location>
        <begin position="158"/>
        <end position="169"/>
    </location>
</feature>
<dbReference type="EMBL" id="JAGHQL010000006">
    <property type="protein sequence ID" value="KAH0545380.1"/>
    <property type="molecule type" value="Genomic_DNA"/>
</dbReference>
<gene>
    <name evidence="3" type="ORF">FGG08_000521</name>
</gene>
<keyword evidence="2" id="KW-1133">Transmembrane helix</keyword>
<sequence>MGIFYAAMGGFVINTEEDYAHGSPRFSLEIKGILYLAKNFDLPDIPKESILDRSKADNLAKGLVCVQAGCLIVQCIARLASHLPLTFLEINTLAHVMCALAIYGFWWHKPLAVCDPIPLSGDWVRPVSAVLSMGVHKTKIHPSLPGFNESRSLLFSLSNRSRDSSTTSRSTERPVQSSGESRFRVVRGYGPVGKWSPDHFGRAHLAPPPPILTSTIVSLRLGEALADTGFEPRRDCFCYSFVSREMYETLTHEKPPDDIKDFEIQVSPFIMIQLDRVNVVRWELASRALQDYPMLRTPFRLGQSINIGFTTYRIPNFPEITGLATWGLIIALGAASAGYGGLHAAAWHEYFPTSVERMLWKISSLSIASSGFVLGTLSAIVNEYKSGGRFKMVIRYCLRPSSIQDIFKFSPKHTRRAIVYLVTALLSICVVAYSCARIFLVLEAFISLRRPPVAAYETPQWPQYFLHL</sequence>
<accession>A0A9P8ICS4</accession>
<dbReference type="Proteomes" id="UP000698800">
    <property type="component" value="Unassembled WGS sequence"/>
</dbReference>
<name>A0A9P8ICS4_9PEZI</name>
<feature type="transmembrane region" description="Helical" evidence="2">
    <location>
        <begin position="359"/>
        <end position="381"/>
    </location>
</feature>
<dbReference type="OrthoDB" id="3061561at2759"/>